<evidence type="ECO:0000313" key="2">
    <source>
        <dbReference type="Proteomes" id="UP000694388"/>
    </source>
</evidence>
<dbReference type="InterPro" id="IPR036322">
    <property type="entry name" value="WD40_repeat_dom_sf"/>
</dbReference>
<dbReference type="Gene3D" id="2.130.10.10">
    <property type="entry name" value="YVTN repeat-like/Quinoprotein amine dehydrogenase"/>
    <property type="match status" value="1"/>
</dbReference>
<protein>
    <submittedName>
        <fullName evidence="1">Uncharacterized protein</fullName>
    </submittedName>
</protein>
<name>A0A8C4WXN5_EPTBU</name>
<dbReference type="InterPro" id="IPR015943">
    <property type="entry name" value="WD40/YVTN_repeat-like_dom_sf"/>
</dbReference>
<accession>A0A8C4WXN5</accession>
<reference evidence="1" key="2">
    <citation type="submission" date="2025-09" db="UniProtKB">
        <authorList>
            <consortium name="Ensembl"/>
        </authorList>
    </citation>
    <scope>IDENTIFICATION</scope>
</reference>
<evidence type="ECO:0000313" key="1">
    <source>
        <dbReference type="Ensembl" id="ENSEBUP00000018377.1"/>
    </source>
</evidence>
<dbReference type="AlphaFoldDB" id="A0A8C4WXN5"/>
<keyword evidence="2" id="KW-1185">Reference proteome</keyword>
<proteinExistence type="predicted"/>
<sequence length="76" mass="8177">MNVAQGSVGSDPVILATAGYDHTVRFWQAHSGVCTRTLQHQHSLKTAPQERTLVMPAVLTIKALSHLDELASNGNV</sequence>
<organism evidence="1 2">
    <name type="scientific">Eptatretus burgeri</name>
    <name type="common">Inshore hagfish</name>
    <dbReference type="NCBI Taxonomy" id="7764"/>
    <lineage>
        <taxon>Eukaryota</taxon>
        <taxon>Metazoa</taxon>
        <taxon>Chordata</taxon>
        <taxon>Craniata</taxon>
        <taxon>Vertebrata</taxon>
        <taxon>Cyclostomata</taxon>
        <taxon>Myxini</taxon>
        <taxon>Myxiniformes</taxon>
        <taxon>Myxinidae</taxon>
        <taxon>Eptatretinae</taxon>
        <taxon>Eptatretus</taxon>
    </lineage>
</organism>
<reference evidence="1" key="1">
    <citation type="submission" date="2025-08" db="UniProtKB">
        <authorList>
            <consortium name="Ensembl"/>
        </authorList>
    </citation>
    <scope>IDENTIFICATION</scope>
</reference>
<dbReference type="SUPFAM" id="SSF50978">
    <property type="entry name" value="WD40 repeat-like"/>
    <property type="match status" value="1"/>
</dbReference>
<dbReference type="Ensembl" id="ENSEBUT00000018953.1">
    <property type="protein sequence ID" value="ENSEBUP00000018377.1"/>
    <property type="gene ID" value="ENSEBUG00000011467.1"/>
</dbReference>
<dbReference type="GeneTree" id="ENSGT00960000193203"/>
<dbReference type="Proteomes" id="UP000694388">
    <property type="component" value="Unplaced"/>
</dbReference>